<sequence>NSSSAQAGLTGCPPSPPSPPGLKTYRSSSKGAIRLTIKQESGSRKVIHNSCDASHAISGFKRNYSGQLTKGGAMHGKDESLKPPLSNVAENKNDQKSDQLNTLNLHLDMETLRTGSDSQNFSDSVAGPDYVAPRVQGLLPEQCTPVLKRNKLAASAAEPASLPALVEDGELSEHLQSALDSILELQRLQGSVVGVKPMIQQPLVLDQAVSSMLEGQL</sequence>
<keyword evidence="3" id="KW-1185">Reference proteome</keyword>
<organism evidence="2 3">
    <name type="scientific">Cirrhinus mrigala</name>
    <name type="common">Mrigala</name>
    <dbReference type="NCBI Taxonomy" id="683832"/>
    <lineage>
        <taxon>Eukaryota</taxon>
        <taxon>Metazoa</taxon>
        <taxon>Chordata</taxon>
        <taxon>Craniata</taxon>
        <taxon>Vertebrata</taxon>
        <taxon>Euteleostomi</taxon>
        <taxon>Actinopterygii</taxon>
        <taxon>Neopterygii</taxon>
        <taxon>Teleostei</taxon>
        <taxon>Ostariophysi</taxon>
        <taxon>Cypriniformes</taxon>
        <taxon>Cyprinidae</taxon>
        <taxon>Labeoninae</taxon>
        <taxon>Labeonini</taxon>
        <taxon>Cirrhinus</taxon>
    </lineage>
</organism>
<feature type="non-terminal residue" evidence="2">
    <location>
        <position position="1"/>
    </location>
</feature>
<evidence type="ECO:0000313" key="3">
    <source>
        <dbReference type="Proteomes" id="UP001529510"/>
    </source>
</evidence>
<reference evidence="2 3" key="1">
    <citation type="submission" date="2024-05" db="EMBL/GenBank/DDBJ databases">
        <title>Genome sequencing and assembly of Indian major carp, Cirrhinus mrigala (Hamilton, 1822).</title>
        <authorList>
            <person name="Mohindra V."/>
            <person name="Chowdhury L.M."/>
            <person name="Lal K."/>
            <person name="Jena J.K."/>
        </authorList>
    </citation>
    <scope>NUCLEOTIDE SEQUENCE [LARGE SCALE GENOMIC DNA]</scope>
    <source>
        <strain evidence="2">CM1030</strain>
        <tissue evidence="2">Blood</tissue>
    </source>
</reference>
<evidence type="ECO:0000256" key="1">
    <source>
        <dbReference type="SAM" id="MobiDB-lite"/>
    </source>
</evidence>
<proteinExistence type="predicted"/>
<protein>
    <submittedName>
        <fullName evidence="2">Uncharacterized protein</fullName>
    </submittedName>
</protein>
<dbReference type="AlphaFoldDB" id="A0ABD0P9B3"/>
<dbReference type="Proteomes" id="UP001529510">
    <property type="component" value="Unassembled WGS sequence"/>
</dbReference>
<feature type="region of interest" description="Disordered" evidence="1">
    <location>
        <begin position="1"/>
        <end position="29"/>
    </location>
</feature>
<comment type="caution">
    <text evidence="2">The sequence shown here is derived from an EMBL/GenBank/DDBJ whole genome shotgun (WGS) entry which is preliminary data.</text>
</comment>
<dbReference type="EMBL" id="JAMKFB020000017">
    <property type="protein sequence ID" value="KAL0170678.1"/>
    <property type="molecule type" value="Genomic_DNA"/>
</dbReference>
<name>A0ABD0P9B3_CIRMR</name>
<accession>A0ABD0P9B3</accession>
<evidence type="ECO:0000313" key="2">
    <source>
        <dbReference type="EMBL" id="KAL0170678.1"/>
    </source>
</evidence>
<gene>
    <name evidence="2" type="ORF">M9458_035274</name>
</gene>